<comment type="subcellular location">
    <subcellularLocation>
        <location evidence="1 6">Cell membrane</location>
        <topology evidence="1 6">Multi-pass membrane protein</topology>
    </subcellularLocation>
</comment>
<dbReference type="Pfam" id="PF09335">
    <property type="entry name" value="VTT_dom"/>
    <property type="match status" value="1"/>
</dbReference>
<sequence length="237" mass="26186">MEKKLTHKKRNLGKILILIIIVSLSLAYFFIPTFNSKVNGIFMLFSSMSIESIAGYIRSFGIYAVLVSFLLMVFQSVAAPLPAFLITFANAAIFGWWQGAMLSWISSMVGAALCFYIGRILGRDAVEKLTSKYAMASVEGFFEKYGKHTILVCRLLPFISFDFISYAAGLTSMGFLAFIVATGIGQLPATVVYSYVGGMLTGGAQMIVTALLILFAITVLVFMFKQIYKERQKKGKK</sequence>
<dbReference type="Proteomes" id="UP001501047">
    <property type="component" value="Unassembled WGS sequence"/>
</dbReference>
<evidence type="ECO:0000256" key="3">
    <source>
        <dbReference type="ARBA" id="ARBA00022692"/>
    </source>
</evidence>
<feature type="transmembrane region" description="Helical" evidence="6">
    <location>
        <begin position="204"/>
        <end position="224"/>
    </location>
</feature>
<comment type="caution">
    <text evidence="8">The sequence shown here is derived from an EMBL/GenBank/DDBJ whole genome shotgun (WGS) entry which is preliminary data.</text>
</comment>
<evidence type="ECO:0000256" key="2">
    <source>
        <dbReference type="ARBA" id="ARBA00022475"/>
    </source>
</evidence>
<comment type="similarity">
    <text evidence="6">Belongs to the TVP38/TMEM64 family.</text>
</comment>
<feature type="domain" description="VTT" evidence="7">
    <location>
        <begin position="82"/>
        <end position="197"/>
    </location>
</feature>
<comment type="caution">
    <text evidence="6">Lacks conserved residue(s) required for the propagation of feature annotation.</text>
</comment>
<organism evidence="8 9">
    <name type="scientific">Clostridium subterminale</name>
    <dbReference type="NCBI Taxonomy" id="1550"/>
    <lineage>
        <taxon>Bacteria</taxon>
        <taxon>Bacillati</taxon>
        <taxon>Bacillota</taxon>
        <taxon>Clostridia</taxon>
        <taxon>Eubacteriales</taxon>
        <taxon>Clostridiaceae</taxon>
        <taxon>Clostridium</taxon>
    </lineage>
</organism>
<feature type="transmembrane region" description="Helical" evidence="6">
    <location>
        <begin position="12"/>
        <end position="33"/>
    </location>
</feature>
<keyword evidence="5 6" id="KW-0472">Membrane</keyword>
<keyword evidence="9" id="KW-1185">Reference proteome</keyword>
<proteinExistence type="inferred from homology"/>
<evidence type="ECO:0000313" key="8">
    <source>
        <dbReference type="EMBL" id="GAA0779797.1"/>
    </source>
</evidence>
<accession>A0ABN1KZK5</accession>
<dbReference type="InterPro" id="IPR032816">
    <property type="entry name" value="VTT_dom"/>
</dbReference>
<dbReference type="EMBL" id="BAAACI010000018">
    <property type="protein sequence ID" value="GAA0779797.1"/>
    <property type="molecule type" value="Genomic_DNA"/>
</dbReference>
<reference evidence="8 9" key="1">
    <citation type="journal article" date="2019" name="Int. J. Syst. Evol. Microbiol.">
        <title>The Global Catalogue of Microorganisms (GCM) 10K type strain sequencing project: providing services to taxonomists for standard genome sequencing and annotation.</title>
        <authorList>
            <consortium name="The Broad Institute Genomics Platform"/>
            <consortium name="The Broad Institute Genome Sequencing Center for Infectious Disease"/>
            <person name="Wu L."/>
            <person name="Ma J."/>
        </authorList>
    </citation>
    <scope>NUCLEOTIDE SEQUENCE [LARGE SCALE GENOMIC DNA]</scope>
    <source>
        <strain evidence="8 9">JCM 1417</strain>
    </source>
</reference>
<dbReference type="PANTHER" id="PTHR12677:SF59">
    <property type="entry name" value="GOLGI APPARATUS MEMBRANE PROTEIN TVP38-RELATED"/>
    <property type="match status" value="1"/>
</dbReference>
<evidence type="ECO:0000313" key="9">
    <source>
        <dbReference type="Proteomes" id="UP001501047"/>
    </source>
</evidence>
<evidence type="ECO:0000259" key="7">
    <source>
        <dbReference type="Pfam" id="PF09335"/>
    </source>
</evidence>
<keyword evidence="4 6" id="KW-1133">Transmembrane helix</keyword>
<dbReference type="RefSeq" id="WP_343828241.1">
    <property type="nucleotide sequence ID" value="NZ_BAAACI010000018.1"/>
</dbReference>
<dbReference type="InterPro" id="IPR015414">
    <property type="entry name" value="TMEM64"/>
</dbReference>
<dbReference type="PANTHER" id="PTHR12677">
    <property type="entry name" value="GOLGI APPARATUS MEMBRANE PROTEIN TVP38-RELATED"/>
    <property type="match status" value="1"/>
</dbReference>
<evidence type="ECO:0000256" key="4">
    <source>
        <dbReference type="ARBA" id="ARBA00022989"/>
    </source>
</evidence>
<protein>
    <recommendedName>
        <fullName evidence="6">TVP38/TMEM64 family membrane protein</fullName>
    </recommendedName>
</protein>
<keyword evidence="2 6" id="KW-1003">Cell membrane</keyword>
<name>A0ABN1KZK5_CLOSU</name>
<keyword evidence="3 6" id="KW-0812">Transmembrane</keyword>
<feature type="transmembrane region" description="Helical" evidence="6">
    <location>
        <begin position="163"/>
        <end position="184"/>
    </location>
</feature>
<evidence type="ECO:0000256" key="5">
    <source>
        <dbReference type="ARBA" id="ARBA00023136"/>
    </source>
</evidence>
<feature type="transmembrane region" description="Helical" evidence="6">
    <location>
        <begin position="104"/>
        <end position="122"/>
    </location>
</feature>
<gene>
    <name evidence="8" type="ORF">GCM10008908_39050</name>
</gene>
<evidence type="ECO:0000256" key="1">
    <source>
        <dbReference type="ARBA" id="ARBA00004651"/>
    </source>
</evidence>
<evidence type="ECO:0000256" key="6">
    <source>
        <dbReference type="RuleBase" id="RU366058"/>
    </source>
</evidence>